<proteinExistence type="predicted"/>
<name>A0A0C1NEE1_9CYAN</name>
<reference evidence="7" key="1">
    <citation type="journal article" date="2015" name="Genome Announc.">
        <title>Draft Genome Sequence of Tolypothrix boutellei Strain VB521301.</title>
        <authorList>
            <person name="Chandrababunaidu M.M."/>
            <person name="Singh D."/>
            <person name="Sen D."/>
            <person name="Bhan S."/>
            <person name="Das S."/>
            <person name="Gupta A."/>
            <person name="Adhikary S.P."/>
            <person name="Tripathy S."/>
        </authorList>
    </citation>
    <scope>NUCLEOTIDE SEQUENCE</scope>
    <source>
        <strain evidence="7">VB521301</strain>
    </source>
</reference>
<organism evidence="7">
    <name type="scientific">Tolypothrix bouteillei VB521301</name>
    <dbReference type="NCBI Taxonomy" id="1479485"/>
    <lineage>
        <taxon>Bacteria</taxon>
        <taxon>Bacillati</taxon>
        <taxon>Cyanobacteriota</taxon>
        <taxon>Cyanophyceae</taxon>
        <taxon>Nostocales</taxon>
        <taxon>Tolypothrichaceae</taxon>
        <taxon>Tolypothrix</taxon>
    </lineage>
</organism>
<dbReference type="EMBL" id="JHEG04000001">
    <property type="protein sequence ID" value="KAF3887853.1"/>
    <property type="molecule type" value="Genomic_DNA"/>
</dbReference>
<dbReference type="PROSITE" id="PS51608">
    <property type="entry name" value="SAM_MT_UBIE"/>
    <property type="match status" value="1"/>
</dbReference>
<dbReference type="Gene3D" id="3.40.50.150">
    <property type="entry name" value="Vaccinia Virus protein VP39"/>
    <property type="match status" value="1"/>
</dbReference>
<dbReference type="SUPFAM" id="SSF53335">
    <property type="entry name" value="S-adenosyl-L-methionine-dependent methyltransferases"/>
    <property type="match status" value="1"/>
</dbReference>
<dbReference type="CDD" id="cd02440">
    <property type="entry name" value="AdoMet_MTases"/>
    <property type="match status" value="1"/>
</dbReference>
<dbReference type="EMBL" id="JHEG02000019">
    <property type="protein sequence ID" value="KIE13177.1"/>
    <property type="molecule type" value="Genomic_DNA"/>
</dbReference>
<dbReference type="RefSeq" id="WP_038088784.1">
    <property type="nucleotide sequence ID" value="NZ_JHEG04000001.1"/>
</dbReference>
<dbReference type="OrthoDB" id="455741at2"/>
<evidence type="ECO:0000256" key="4">
    <source>
        <dbReference type="ARBA" id="ARBA00025707"/>
    </source>
</evidence>
<keyword evidence="3 7" id="KW-0808">Transferase</keyword>
<dbReference type="PANTHER" id="PTHR44307:SF2">
    <property type="entry name" value="PHOSPHOETHANOLAMINE METHYLTRANSFERASE ISOFORM X1"/>
    <property type="match status" value="1"/>
</dbReference>
<feature type="domain" description="Methyltransferase" evidence="5">
    <location>
        <begin position="45"/>
        <end position="158"/>
    </location>
</feature>
<reference evidence="6" key="2">
    <citation type="submission" date="2019-11" db="EMBL/GenBank/DDBJ databases">
        <title>Improved Assembly of Tolypothrix boutellei genome.</title>
        <authorList>
            <person name="Sarangi A.N."/>
            <person name="Mukherjee M."/>
            <person name="Ghosh S."/>
            <person name="Singh D."/>
            <person name="Das A."/>
            <person name="Kant S."/>
            <person name="Prusty A."/>
            <person name="Tripathy S."/>
        </authorList>
    </citation>
    <scope>NUCLEOTIDE SEQUENCE</scope>
    <source>
        <strain evidence="6">VB521301</strain>
    </source>
</reference>
<dbReference type="STRING" id="1479485.DA73_0207230"/>
<evidence type="ECO:0000313" key="6">
    <source>
        <dbReference type="EMBL" id="KAF3887853.1"/>
    </source>
</evidence>
<comment type="pathway">
    <text evidence="4">Phospholipid metabolism.</text>
</comment>
<dbReference type="Pfam" id="PF13847">
    <property type="entry name" value="Methyltransf_31"/>
    <property type="match status" value="1"/>
</dbReference>
<dbReference type="GO" id="GO:0008168">
    <property type="term" value="F:methyltransferase activity"/>
    <property type="evidence" value="ECO:0007669"/>
    <property type="project" value="UniProtKB-KW"/>
</dbReference>
<dbReference type="GO" id="GO:0032259">
    <property type="term" value="P:methylation"/>
    <property type="evidence" value="ECO:0007669"/>
    <property type="project" value="UniProtKB-KW"/>
</dbReference>
<dbReference type="InterPro" id="IPR025714">
    <property type="entry name" value="Methyltranfer_dom"/>
</dbReference>
<keyword evidence="8" id="KW-1185">Reference proteome</keyword>
<evidence type="ECO:0000313" key="8">
    <source>
        <dbReference type="Proteomes" id="UP000029738"/>
    </source>
</evidence>
<evidence type="ECO:0000256" key="3">
    <source>
        <dbReference type="ARBA" id="ARBA00022679"/>
    </source>
</evidence>
<comment type="caution">
    <text evidence="7">The sequence shown here is derived from an EMBL/GenBank/DDBJ whole genome shotgun (WGS) entry which is preliminary data.</text>
</comment>
<evidence type="ECO:0000256" key="1">
    <source>
        <dbReference type="ARBA" id="ARBA00005189"/>
    </source>
</evidence>
<comment type="pathway">
    <text evidence="1">Lipid metabolism.</text>
</comment>
<accession>A0A0C1NEE1</accession>
<protein>
    <submittedName>
        <fullName evidence="6">Methyltransferase domain-containing protein</fullName>
    </submittedName>
    <submittedName>
        <fullName evidence="7">Methyltransferase type 11</fullName>
    </submittedName>
</protein>
<sequence length="275" mass="30966">MLDNTQLNKYKQQLVADFNSRTDYDRGRFYAPVADRLIEFARVQSGQTVLDVATGTGLVALAAAKKVGIEGKVIGVDISTGMLEQARQKQINLGLQNVEFLEADVEIVEFSDRCFDVIFCSLAICYLTDISAALEKWHSWLKLNGTLALNVWAEKAFPPSVLFREVAKRYGIKIANPNEPLGTLKKCYYFLHKAGFQNIEVIQEQFGWYFTPDSNAAEELWQINSKNVFGYQVFELSADELNRCKAEYIAEVQALPTTEQGTWCDASIFFVTAIP</sequence>
<dbReference type="PANTHER" id="PTHR44307">
    <property type="entry name" value="PHOSPHOETHANOLAMINE METHYLTRANSFERASE"/>
    <property type="match status" value="1"/>
</dbReference>
<dbReference type="Proteomes" id="UP000029738">
    <property type="component" value="Unassembled WGS sequence"/>
</dbReference>
<dbReference type="InterPro" id="IPR029063">
    <property type="entry name" value="SAM-dependent_MTases_sf"/>
</dbReference>
<evidence type="ECO:0000256" key="2">
    <source>
        <dbReference type="ARBA" id="ARBA00022603"/>
    </source>
</evidence>
<keyword evidence="2 7" id="KW-0489">Methyltransferase</keyword>
<gene>
    <name evidence="7" type="ORF">DA73_0207230</name>
    <name evidence="6" type="ORF">DA73_0400021930</name>
</gene>
<dbReference type="InterPro" id="IPR004033">
    <property type="entry name" value="UbiE/COQ5_MeTrFase"/>
</dbReference>
<evidence type="ECO:0000313" key="7">
    <source>
        <dbReference type="EMBL" id="KIE13177.1"/>
    </source>
</evidence>
<dbReference type="AlphaFoldDB" id="A0A0C1NEE1"/>
<evidence type="ECO:0000259" key="5">
    <source>
        <dbReference type="Pfam" id="PF13847"/>
    </source>
</evidence>